<organism evidence="2 3">
    <name type="scientific">Tanacetum coccineum</name>
    <dbReference type="NCBI Taxonomy" id="301880"/>
    <lineage>
        <taxon>Eukaryota</taxon>
        <taxon>Viridiplantae</taxon>
        <taxon>Streptophyta</taxon>
        <taxon>Embryophyta</taxon>
        <taxon>Tracheophyta</taxon>
        <taxon>Spermatophyta</taxon>
        <taxon>Magnoliopsida</taxon>
        <taxon>eudicotyledons</taxon>
        <taxon>Gunneridae</taxon>
        <taxon>Pentapetalae</taxon>
        <taxon>asterids</taxon>
        <taxon>campanulids</taxon>
        <taxon>Asterales</taxon>
        <taxon>Asteraceae</taxon>
        <taxon>Asteroideae</taxon>
        <taxon>Anthemideae</taxon>
        <taxon>Anthemidinae</taxon>
        <taxon>Tanacetum</taxon>
    </lineage>
</organism>
<keyword evidence="3" id="KW-1185">Reference proteome</keyword>
<dbReference type="CDD" id="cd09272">
    <property type="entry name" value="RNase_HI_RT_Ty1"/>
    <property type="match status" value="1"/>
</dbReference>
<sequence>MIACVEKTAQNADFYQIIDYLTGCSINYSLLVDPDLIGPWLQQFWATASLRVINDVPHIRATVAGKRILIFEETILADLLFDDANGHISNDHLEDFIPSVSLPSKVFTFMRKHSPKFSCRITPKQLEGVARPQDFIPSVTLPSKVFTFMRKHSPKFSCRITPLTPPMLEVVTALAAEEAHSESTHSQAASSPRDAQGTPSQSAAHDSNIQGTAASQGTASLQGTAAIPKSPNDYTPTDASQTSGGDEGLLDLYALNREVRRLKKQTLSQAKQILKLKAKLKKLSKFVQPVVKHHALWVESQNLKKRRKRQRKKHKKKVSSVKLGRNKDEGTLSEEHYVQEDYTADVFFEDIVDRNAAVTPDFERKSDETEALERKSDETEEINVEEKEASNVKSGDTEELDLETFQSTARQSTITPRTLNFDDEAGPSSPIRPTQEEGSEEQFKVDEVLADISLNISRPRGLSIPGPIQSQPQQPTQATDPKDKGKGILVEEPKKKKLTLQQIRALETTNDEEVARKIQAEWDAEEERKRLEELKKAKPKTILKKPTSLAQERNHMMNFLKGQGYKNLQKLRYPQMKELYDKVQESIKDSFKDFIPMGSEKEKQLLQERDAKRLLRKRKATISKEQPSKKLKLRTETIDALRNYLRIVDFEQNAQDRESLEAISVITEFKVIDSPDGEYLITQGSNNIFRLGKSFNDGDLNESLGVHTLELEDGTMIHMLAERRYPLSRELMIRMLDHGMEVEDESEIAIAVITSVLTMSEQRRPTIKKLEVKQVEFKLGEDCWDIQDKSGTSHHVTSNLSSLQTYADYGGPDEIFLGDGNSHRNTLKSEYAAEFTSYHFISFDGSPLIDSQHPIPSQTTTQPSTYDSPIPSSTPQAPSSPQQPTDSPSLPPSITLSPAPATFQEQTPDIFKEEHTPHTYQQHTPNTSDQQHIHSPPVTSQSPGLHATTSQPPQTQSNLQRPTHEKKRNPKCFNEKYVNTANKHPLPQTLEPTTFLGVEVISSPSRLFLSQHRHIADLLSRFNMVGAKEVSTTLSSTETLLLNDGSHTVDSSSYRSIVGSLQYLAITRPDVSFAVNKLSQFMHAPTQLHLQALKRGGIKDNGRSTTAYILYLGSNIISWRSARQKSVSRSSTEAEYKALANASAEMMWVQNLLHELGISLHETPTLFCDNTGATYLCANPVYHSCMKHVAHFVRERVSEGSLCVLHISSKDQLVDMLTKPLGRVNSCIFVPRLESPMDPPSCEGVLRISPKSN</sequence>
<feature type="compositionally biased region" description="Polar residues" evidence="1">
    <location>
        <begin position="918"/>
        <end position="930"/>
    </location>
</feature>
<reference evidence="2" key="1">
    <citation type="journal article" date="2022" name="Int. J. Mol. Sci.">
        <title>Draft Genome of Tanacetum Coccineum: Genomic Comparison of Closely Related Tanacetum-Family Plants.</title>
        <authorList>
            <person name="Yamashiro T."/>
            <person name="Shiraishi A."/>
            <person name="Nakayama K."/>
            <person name="Satake H."/>
        </authorList>
    </citation>
    <scope>NUCLEOTIDE SEQUENCE</scope>
</reference>
<feature type="compositionally biased region" description="Polar residues" evidence="1">
    <location>
        <begin position="937"/>
        <end position="961"/>
    </location>
</feature>
<comment type="caution">
    <text evidence="2">The sequence shown here is derived from an EMBL/GenBank/DDBJ whole genome shotgun (WGS) entry which is preliminary data.</text>
</comment>
<feature type="compositionally biased region" description="Polar residues" evidence="1">
    <location>
        <begin position="232"/>
        <end position="244"/>
    </location>
</feature>
<proteinExistence type="predicted"/>
<feature type="compositionally biased region" description="Polar residues" evidence="1">
    <location>
        <begin position="197"/>
        <end position="223"/>
    </location>
</feature>
<gene>
    <name evidence="2" type="ORF">Tco_0652956</name>
</gene>
<protein>
    <submittedName>
        <fullName evidence="2">Transposable element</fullName>
    </submittedName>
</protein>
<name>A0ABQ4WYZ3_9ASTR</name>
<feature type="compositionally biased region" description="Low complexity" evidence="1">
    <location>
        <begin position="463"/>
        <end position="479"/>
    </location>
</feature>
<feature type="region of interest" description="Disordered" evidence="1">
    <location>
        <begin position="176"/>
        <end position="247"/>
    </location>
</feature>
<feature type="compositionally biased region" description="Low complexity" evidence="1">
    <location>
        <begin position="851"/>
        <end position="900"/>
    </location>
</feature>
<dbReference type="PANTHER" id="PTHR11439:SF450">
    <property type="entry name" value="REVERSE TRANSCRIPTASE TY1_COPIA-TYPE DOMAIN-CONTAINING PROTEIN"/>
    <property type="match status" value="1"/>
</dbReference>
<dbReference type="InterPro" id="IPR043502">
    <property type="entry name" value="DNA/RNA_pol_sf"/>
</dbReference>
<feature type="region of interest" description="Disordered" evidence="1">
    <location>
        <begin position="362"/>
        <end position="445"/>
    </location>
</feature>
<feature type="region of interest" description="Disordered" evidence="1">
    <location>
        <begin position="458"/>
        <end position="488"/>
    </location>
</feature>
<evidence type="ECO:0000313" key="3">
    <source>
        <dbReference type="Proteomes" id="UP001151760"/>
    </source>
</evidence>
<feature type="compositionally biased region" description="Basic and acidic residues" evidence="1">
    <location>
        <begin position="362"/>
        <end position="377"/>
    </location>
</feature>
<feature type="region of interest" description="Disordered" evidence="1">
    <location>
        <begin position="916"/>
        <end position="970"/>
    </location>
</feature>
<feature type="compositionally biased region" description="Basic residues" evidence="1">
    <location>
        <begin position="303"/>
        <end position="319"/>
    </location>
</feature>
<dbReference type="SUPFAM" id="SSF56672">
    <property type="entry name" value="DNA/RNA polymerases"/>
    <property type="match status" value="1"/>
</dbReference>
<feature type="region of interest" description="Disordered" evidence="1">
    <location>
        <begin position="849"/>
        <end position="900"/>
    </location>
</feature>
<feature type="region of interest" description="Disordered" evidence="1">
    <location>
        <begin position="301"/>
        <end position="327"/>
    </location>
</feature>
<reference evidence="2" key="2">
    <citation type="submission" date="2022-01" db="EMBL/GenBank/DDBJ databases">
        <authorList>
            <person name="Yamashiro T."/>
            <person name="Shiraishi A."/>
            <person name="Satake H."/>
            <person name="Nakayama K."/>
        </authorList>
    </citation>
    <scope>NUCLEOTIDE SEQUENCE</scope>
</reference>
<feature type="compositionally biased region" description="Polar residues" evidence="1">
    <location>
        <begin position="404"/>
        <end position="418"/>
    </location>
</feature>
<evidence type="ECO:0000256" key="1">
    <source>
        <dbReference type="SAM" id="MobiDB-lite"/>
    </source>
</evidence>
<accession>A0ABQ4WYZ3</accession>
<dbReference type="PANTHER" id="PTHR11439">
    <property type="entry name" value="GAG-POL-RELATED RETROTRANSPOSON"/>
    <property type="match status" value="1"/>
</dbReference>
<dbReference type="Proteomes" id="UP001151760">
    <property type="component" value="Unassembled WGS sequence"/>
</dbReference>
<dbReference type="EMBL" id="BQNB010009061">
    <property type="protein sequence ID" value="GJS58172.1"/>
    <property type="molecule type" value="Genomic_DNA"/>
</dbReference>
<evidence type="ECO:0000313" key="2">
    <source>
        <dbReference type="EMBL" id="GJS58172.1"/>
    </source>
</evidence>